<dbReference type="AlphaFoldDB" id="A0A182JF66"/>
<protein>
    <submittedName>
        <fullName evidence="1">Uncharacterized protein</fullName>
    </submittedName>
</protein>
<dbReference type="VEuPathDB" id="VectorBase:AATE016947"/>
<organism evidence="1">
    <name type="scientific">Anopheles atroparvus</name>
    <name type="common">European mosquito</name>
    <dbReference type="NCBI Taxonomy" id="41427"/>
    <lineage>
        <taxon>Eukaryota</taxon>
        <taxon>Metazoa</taxon>
        <taxon>Ecdysozoa</taxon>
        <taxon>Arthropoda</taxon>
        <taxon>Hexapoda</taxon>
        <taxon>Insecta</taxon>
        <taxon>Pterygota</taxon>
        <taxon>Neoptera</taxon>
        <taxon>Endopterygota</taxon>
        <taxon>Diptera</taxon>
        <taxon>Nematocera</taxon>
        <taxon>Culicoidea</taxon>
        <taxon>Culicidae</taxon>
        <taxon>Anophelinae</taxon>
        <taxon>Anopheles</taxon>
    </lineage>
</organism>
<accession>A0A182JF66</accession>
<name>A0A182JF66_ANOAO</name>
<reference evidence="1" key="1">
    <citation type="submission" date="2022-08" db="UniProtKB">
        <authorList>
            <consortium name="EnsemblMetazoa"/>
        </authorList>
    </citation>
    <scope>IDENTIFICATION</scope>
    <source>
        <strain evidence="1">EBRO</strain>
    </source>
</reference>
<proteinExistence type="predicted"/>
<sequence>MMRCLLRVSVSAAAGGGIGWWLIVGPIGSAVVLILRPITLLARTIRRFVALATSPVASVARRSGSRLGLDMHLPHHVARLSVARSSVRLLISAATAADAIVKHLRTVVPVAIVLDRAHAAVVPDDPSPPSSRALRYRPPSEVLGEGGGAGPLNSFPELTVLSLARLAHARCTKAIANSATTPLDCMQQDAAHGYAVLWSASSMENPSQRLSFSDDRNEIFQPVVVAGGGWCDGDSIRLRTDA</sequence>
<dbReference type="EnsemblMetazoa" id="AATE016947-RA">
    <property type="protein sequence ID" value="AATE016947-PA.1"/>
    <property type="gene ID" value="AATE016947"/>
</dbReference>
<evidence type="ECO:0000313" key="1">
    <source>
        <dbReference type="EnsemblMetazoa" id="AATE016947-PA.1"/>
    </source>
</evidence>